<organism evidence="1 2">
    <name type="scientific">Kordia antarctica</name>
    <dbReference type="NCBI Taxonomy" id="1218801"/>
    <lineage>
        <taxon>Bacteria</taxon>
        <taxon>Pseudomonadati</taxon>
        <taxon>Bacteroidota</taxon>
        <taxon>Flavobacteriia</taxon>
        <taxon>Flavobacteriales</taxon>
        <taxon>Flavobacteriaceae</taxon>
        <taxon>Kordia</taxon>
    </lineage>
</organism>
<proteinExistence type="predicted"/>
<evidence type="ECO:0000313" key="2">
    <source>
        <dbReference type="Proteomes" id="UP000464657"/>
    </source>
</evidence>
<gene>
    <name evidence="1" type="ORF">IMCC3317_31600</name>
</gene>
<dbReference type="Proteomes" id="UP000464657">
    <property type="component" value="Chromosome"/>
</dbReference>
<dbReference type="KEGG" id="kan:IMCC3317_31600"/>
<protein>
    <recommendedName>
        <fullName evidence="3">Thiol-disulfide oxidoreductase</fullName>
    </recommendedName>
</protein>
<dbReference type="PANTHER" id="PTHR33639:SF2">
    <property type="entry name" value="DUF393 DOMAIN-CONTAINING PROTEIN"/>
    <property type="match status" value="1"/>
</dbReference>
<dbReference type="InterPro" id="IPR052927">
    <property type="entry name" value="DCC_oxidoreductase"/>
</dbReference>
<dbReference type="RefSeq" id="WP_160130373.1">
    <property type="nucleotide sequence ID" value="NZ_CP019288.1"/>
</dbReference>
<name>A0A7L4ZM24_9FLAO</name>
<dbReference type="OrthoDB" id="9785438at2"/>
<evidence type="ECO:0000313" key="1">
    <source>
        <dbReference type="EMBL" id="QHI37778.1"/>
    </source>
</evidence>
<dbReference type="Pfam" id="PF04134">
    <property type="entry name" value="DCC1-like"/>
    <property type="match status" value="1"/>
</dbReference>
<reference evidence="1 2" key="1">
    <citation type="journal article" date="2013" name="Int. J. Syst. Evol. Microbiol.">
        <title>Kordia antarctica sp. nov., isolated from Antarctic seawater.</title>
        <authorList>
            <person name="Baek K."/>
            <person name="Choi A."/>
            <person name="Kang I."/>
            <person name="Lee K."/>
            <person name="Cho J.C."/>
        </authorList>
    </citation>
    <scope>NUCLEOTIDE SEQUENCE [LARGE SCALE GENOMIC DNA]</scope>
    <source>
        <strain evidence="1 2">IMCC3317</strain>
    </source>
</reference>
<dbReference type="EMBL" id="CP019288">
    <property type="protein sequence ID" value="QHI37778.1"/>
    <property type="molecule type" value="Genomic_DNA"/>
</dbReference>
<keyword evidence="2" id="KW-1185">Reference proteome</keyword>
<dbReference type="PANTHER" id="PTHR33639">
    <property type="entry name" value="THIOL-DISULFIDE OXIDOREDUCTASE DCC"/>
    <property type="match status" value="1"/>
</dbReference>
<accession>A0A7L4ZM24</accession>
<sequence length="134" mass="15936">MWNQLLKNHTIIMYDGTCGFCNEYIQFILDRNPSQKLKFVSSQSETGQQLINLLNIQGFTTSIIVVQNHRYYKKSTAIFKIMKQLGTSWKYVSYLQIIPTFISDFVYSILSKYRYKLAKQHCRLISKEEQHFFL</sequence>
<dbReference type="AlphaFoldDB" id="A0A7L4ZM24"/>
<dbReference type="InterPro" id="IPR007263">
    <property type="entry name" value="DCC1-like"/>
</dbReference>
<evidence type="ECO:0008006" key="3">
    <source>
        <dbReference type="Google" id="ProtNLM"/>
    </source>
</evidence>
<dbReference type="GO" id="GO:0015035">
    <property type="term" value="F:protein-disulfide reductase activity"/>
    <property type="evidence" value="ECO:0007669"/>
    <property type="project" value="InterPro"/>
</dbReference>